<protein>
    <submittedName>
        <fullName evidence="1">Uncharacterized protein</fullName>
    </submittedName>
</protein>
<dbReference type="EMBL" id="WQMT02000008">
    <property type="protein sequence ID" value="KAG9220166.1"/>
    <property type="molecule type" value="Genomic_DNA"/>
</dbReference>
<evidence type="ECO:0000313" key="2">
    <source>
        <dbReference type="Proteomes" id="UP000824881"/>
    </source>
</evidence>
<organism evidence="1 2">
    <name type="scientific">Pleurotus cornucopiae</name>
    <name type="common">Cornucopia mushroom</name>
    <dbReference type="NCBI Taxonomy" id="5321"/>
    <lineage>
        <taxon>Eukaryota</taxon>
        <taxon>Fungi</taxon>
        <taxon>Dikarya</taxon>
        <taxon>Basidiomycota</taxon>
        <taxon>Agaricomycotina</taxon>
        <taxon>Agaricomycetes</taxon>
        <taxon>Agaricomycetidae</taxon>
        <taxon>Agaricales</taxon>
        <taxon>Pleurotineae</taxon>
        <taxon>Pleurotaceae</taxon>
        <taxon>Pleurotus</taxon>
    </lineage>
</organism>
<sequence>MPRKRIYHTKAELQAANQAKILTEDRNKLEIQARRRQVYTSRKAIATPQEHLNDNKMAASNSASQNENIPSLESNTARYIRLAEQMGSKIETFIKSSPYMFVDMIYHNYVQSCNSSDIGNMHIIQAPTKQLMRWQRCLLRCFDAISQDPGVGGNLAMIKAHHQMAGRVVGYLQQFLCEVMVEDSVSALQAAHEGGKLSYQQQ</sequence>
<proteinExistence type="predicted"/>
<dbReference type="Proteomes" id="UP000824881">
    <property type="component" value="Unassembled WGS sequence"/>
</dbReference>
<comment type="caution">
    <text evidence="1">The sequence shown here is derived from an EMBL/GenBank/DDBJ whole genome shotgun (WGS) entry which is preliminary data.</text>
</comment>
<evidence type="ECO:0000313" key="1">
    <source>
        <dbReference type="EMBL" id="KAG9220166.1"/>
    </source>
</evidence>
<name>A0ACB7IQL3_PLECO</name>
<keyword evidence="2" id="KW-1185">Reference proteome</keyword>
<accession>A0ACB7IQL3</accession>
<gene>
    <name evidence="1" type="ORF">CCMSSC00406_0007139</name>
</gene>
<reference evidence="1 2" key="1">
    <citation type="journal article" date="2021" name="Appl. Environ. Microbiol.">
        <title>Genetic linkage and physical mapping for an oyster mushroom Pleurotus cornucopiae and QTL analysis for the trait cap color.</title>
        <authorList>
            <person name="Zhang Y."/>
            <person name="Gao W."/>
            <person name="Sonnenberg A."/>
            <person name="Chen Q."/>
            <person name="Zhang J."/>
            <person name="Huang C."/>
        </authorList>
    </citation>
    <scope>NUCLEOTIDE SEQUENCE [LARGE SCALE GENOMIC DNA]</scope>
    <source>
        <strain evidence="1">CCMSSC00406</strain>
    </source>
</reference>